<organism evidence="1 2">
    <name type="scientific">Adiantum capillus-veneris</name>
    <name type="common">Maidenhair fern</name>
    <dbReference type="NCBI Taxonomy" id="13818"/>
    <lineage>
        <taxon>Eukaryota</taxon>
        <taxon>Viridiplantae</taxon>
        <taxon>Streptophyta</taxon>
        <taxon>Embryophyta</taxon>
        <taxon>Tracheophyta</taxon>
        <taxon>Polypodiopsida</taxon>
        <taxon>Polypodiidae</taxon>
        <taxon>Polypodiales</taxon>
        <taxon>Pteridineae</taxon>
        <taxon>Pteridaceae</taxon>
        <taxon>Vittarioideae</taxon>
        <taxon>Adiantum</taxon>
    </lineage>
</organism>
<dbReference type="InterPro" id="IPR002838">
    <property type="entry name" value="AIM24"/>
</dbReference>
<dbReference type="InterPro" id="IPR016031">
    <property type="entry name" value="Trp_RNA-bd_attenuator-like_dom"/>
</dbReference>
<protein>
    <recommendedName>
        <fullName evidence="3">Altered inheritance of mitochondria protein 24, mitochondrial</fullName>
    </recommendedName>
</protein>
<evidence type="ECO:0000313" key="1">
    <source>
        <dbReference type="EMBL" id="KAI5063827.1"/>
    </source>
</evidence>
<dbReference type="PANTHER" id="PTHR38074">
    <property type="entry name" value="ALTERED INHERITANCE OF MITOCHONDRIA PROTEIN 24, MITOCHONDRIAL"/>
    <property type="match status" value="1"/>
</dbReference>
<dbReference type="AlphaFoldDB" id="A0A9D4U9M3"/>
<comment type="caution">
    <text evidence="1">The sequence shown here is derived from an EMBL/GenBank/DDBJ whole genome shotgun (WGS) entry which is preliminary data.</text>
</comment>
<dbReference type="Pfam" id="PF01987">
    <property type="entry name" value="AIM24"/>
    <property type="match status" value="1"/>
</dbReference>
<dbReference type="Proteomes" id="UP000886520">
    <property type="component" value="Chromosome 20"/>
</dbReference>
<dbReference type="EMBL" id="JABFUD020000020">
    <property type="protein sequence ID" value="KAI5063827.1"/>
    <property type="molecule type" value="Genomic_DNA"/>
</dbReference>
<evidence type="ECO:0008006" key="3">
    <source>
        <dbReference type="Google" id="ProtNLM"/>
    </source>
</evidence>
<dbReference type="OrthoDB" id="4721at2759"/>
<dbReference type="InterPro" id="IPR036983">
    <property type="entry name" value="AIM24_sf"/>
</dbReference>
<accession>A0A9D4U9M3</accession>
<dbReference type="SUPFAM" id="SSF51219">
    <property type="entry name" value="TRAP-like"/>
    <property type="match status" value="1"/>
</dbReference>
<reference evidence="1" key="1">
    <citation type="submission" date="2021-01" db="EMBL/GenBank/DDBJ databases">
        <title>Adiantum capillus-veneris genome.</title>
        <authorList>
            <person name="Fang Y."/>
            <person name="Liao Q."/>
        </authorList>
    </citation>
    <scope>NUCLEOTIDE SEQUENCE</scope>
    <source>
        <strain evidence="1">H3</strain>
        <tissue evidence="1">Leaf</tissue>
    </source>
</reference>
<gene>
    <name evidence="1" type="ORF">GOP47_0020497</name>
</gene>
<dbReference type="Gene3D" id="3.60.160.10">
    <property type="entry name" value="Mitochondrial biogenesis AIM24"/>
    <property type="match status" value="1"/>
</dbReference>
<keyword evidence="2" id="KW-1185">Reference proteome</keyword>
<evidence type="ECO:0000313" key="2">
    <source>
        <dbReference type="Proteomes" id="UP000886520"/>
    </source>
</evidence>
<name>A0A9D4U9M3_ADICA</name>
<proteinExistence type="predicted"/>
<dbReference type="PANTHER" id="PTHR38074:SF1">
    <property type="entry name" value="ALTERED INHERITANCE OF MITOCHONDRIA PROTEIN 24, MITOCHONDRIAL"/>
    <property type="match status" value="1"/>
</dbReference>
<sequence length="260" mass="27406">MITVGEGAPAAAFEVINDKFLRVNLGGATPGSSAPLTQVWMKMGTMVAYTGEMKFEREGMMEHGFKHALKKAFTDEGATLVRASCAHPGVPAQLLLADEGKSVVLLRLTGDAVVVNGNDLLAFEPNIKHKVTMMRKISSIVAGGLFNVRLEGHGFVAILTHGRPITLPVGAELPPVFTDAEATVAWSGNVTCDFHTDVSFKAFFGRSSGESFQMKFVAPPGSHGFVIVQPFEEHPPPPPASSSSSAGATGDIISGLCLKA</sequence>